<dbReference type="OrthoDB" id="2107885at2759"/>
<comment type="caution">
    <text evidence="2">The sequence shown here is derived from an EMBL/GenBank/DDBJ whole genome shotgun (WGS) entry which is preliminary data.</text>
</comment>
<keyword evidence="3" id="KW-1185">Reference proteome</keyword>
<keyword evidence="1" id="KW-1133">Transmembrane helix</keyword>
<sequence length="286" mass="32323">MSQQGVHAALGNIPRVVVQPTVDNVIASTYLVKGIVFFLAHPFLYPLLKARLLPAVLLSIFVLTNLFVWTLLPQVLFLKLFHTAGSAWVNAVFLVLGEGAAVVALLFESFLVDESQVDVFDAVLIYKGYEDLVRKHRPVSEDSLNDPVRRLGKPIRSSVYAPFSFRQIAEFVILLPVNFIPYVGVPIFLLLTGYRAGPFQHWRYFQLLGYDKKQRNAAIGKRRWQYTWYGTVYLVLQYVPPLSMFFLMTAPASSALWAADLERARREQEANLAQAPQYTDEPDAGV</sequence>
<protein>
    <submittedName>
        <fullName evidence="2">Uncharacterized protein</fullName>
    </submittedName>
</protein>
<name>A0A4Q4RG08_9PLEO</name>
<organism evidence="2 3">
    <name type="scientific">Alternaria arborescens</name>
    <dbReference type="NCBI Taxonomy" id="156630"/>
    <lineage>
        <taxon>Eukaryota</taxon>
        <taxon>Fungi</taxon>
        <taxon>Dikarya</taxon>
        <taxon>Ascomycota</taxon>
        <taxon>Pezizomycotina</taxon>
        <taxon>Dothideomycetes</taxon>
        <taxon>Pleosporomycetidae</taxon>
        <taxon>Pleosporales</taxon>
        <taxon>Pleosporineae</taxon>
        <taxon>Pleosporaceae</taxon>
        <taxon>Alternaria</taxon>
        <taxon>Alternaria sect. Alternaria</taxon>
    </lineage>
</organism>
<dbReference type="InterPro" id="IPR052786">
    <property type="entry name" value="Spore_wall_assembly"/>
</dbReference>
<dbReference type="PANTHER" id="PTHR34292:SF1">
    <property type="entry name" value="OUTER SPORE WALL PROTEIN RRT8"/>
    <property type="match status" value="1"/>
</dbReference>
<gene>
    <name evidence="2" type="ORF">AA0113_g8767</name>
</gene>
<accession>A0A4Q4RG08</accession>
<dbReference type="AlphaFoldDB" id="A0A4Q4RG08"/>
<reference evidence="3" key="1">
    <citation type="journal article" date="2019" name="bioRxiv">
        <title>Genomics, evolutionary history and diagnostics of the Alternaria alternata species group including apple and Asian pear pathotypes.</title>
        <authorList>
            <person name="Armitage A.D."/>
            <person name="Cockerton H.M."/>
            <person name="Sreenivasaprasad S."/>
            <person name="Woodhall J.W."/>
            <person name="Lane C.R."/>
            <person name="Harrison R.J."/>
            <person name="Clarkson J.P."/>
        </authorList>
    </citation>
    <scope>NUCLEOTIDE SEQUENCE [LARGE SCALE GENOMIC DNA]</scope>
    <source>
        <strain evidence="3">RGR 97.0016</strain>
    </source>
</reference>
<dbReference type="PANTHER" id="PTHR34292">
    <property type="entry name" value="OUTER SPORE WALL PROTEIN LDS1"/>
    <property type="match status" value="1"/>
</dbReference>
<evidence type="ECO:0000313" key="3">
    <source>
        <dbReference type="Proteomes" id="UP000293823"/>
    </source>
</evidence>
<dbReference type="Proteomes" id="UP000293823">
    <property type="component" value="Unassembled WGS sequence"/>
</dbReference>
<evidence type="ECO:0000313" key="2">
    <source>
        <dbReference type="EMBL" id="RYO55625.1"/>
    </source>
</evidence>
<feature type="transmembrane region" description="Helical" evidence="1">
    <location>
        <begin position="171"/>
        <end position="194"/>
    </location>
</feature>
<feature type="transmembrane region" description="Helical" evidence="1">
    <location>
        <begin position="52"/>
        <end position="72"/>
    </location>
</feature>
<feature type="transmembrane region" description="Helical" evidence="1">
    <location>
        <begin position="87"/>
        <end position="107"/>
    </location>
</feature>
<evidence type="ECO:0000256" key="1">
    <source>
        <dbReference type="SAM" id="Phobius"/>
    </source>
</evidence>
<keyword evidence="1" id="KW-0472">Membrane</keyword>
<keyword evidence="1" id="KW-0812">Transmembrane</keyword>
<dbReference type="EMBL" id="PEJP01000037">
    <property type="protein sequence ID" value="RYO55625.1"/>
    <property type="molecule type" value="Genomic_DNA"/>
</dbReference>
<dbReference type="GO" id="GO:0005619">
    <property type="term" value="C:ascospore wall"/>
    <property type="evidence" value="ECO:0007669"/>
    <property type="project" value="TreeGrafter"/>
</dbReference>
<feature type="transmembrane region" description="Helical" evidence="1">
    <location>
        <begin position="25"/>
        <end position="45"/>
    </location>
</feature>
<dbReference type="GO" id="GO:0005628">
    <property type="term" value="C:prospore membrane"/>
    <property type="evidence" value="ECO:0007669"/>
    <property type="project" value="TreeGrafter"/>
</dbReference>
<proteinExistence type="predicted"/>
<dbReference type="GO" id="GO:0005811">
    <property type="term" value="C:lipid droplet"/>
    <property type="evidence" value="ECO:0007669"/>
    <property type="project" value="TreeGrafter"/>
</dbReference>